<dbReference type="InterPro" id="IPR020045">
    <property type="entry name" value="DNA_polI_H3TH"/>
</dbReference>
<accession>A0A1C0ANF8</accession>
<evidence type="ECO:0000256" key="4">
    <source>
        <dbReference type="ARBA" id="ARBA00023125"/>
    </source>
</evidence>
<dbReference type="GO" id="GO:0017108">
    <property type="term" value="F:5'-flap endonuclease activity"/>
    <property type="evidence" value="ECO:0007669"/>
    <property type="project" value="InterPro"/>
</dbReference>
<dbReference type="InterPro" id="IPR038969">
    <property type="entry name" value="FEN"/>
</dbReference>
<dbReference type="InterPro" id="IPR002421">
    <property type="entry name" value="5-3_exonuclease"/>
</dbReference>
<reference evidence="9" key="1">
    <citation type="submission" date="2016-07" db="EMBL/GenBank/DDBJ databases">
        <authorList>
            <person name="Florea S."/>
            <person name="Webb J.S."/>
            <person name="Jaromczyk J."/>
            <person name="Schardl C.L."/>
        </authorList>
    </citation>
    <scope>NUCLEOTIDE SEQUENCE [LARGE SCALE GENOMIC DNA]</scope>
    <source>
        <strain evidence="9">IPBSL-7</strain>
    </source>
</reference>
<feature type="domain" description="5'-3' exonuclease" evidence="7">
    <location>
        <begin position="1"/>
        <end position="265"/>
    </location>
</feature>
<dbReference type="InterPro" id="IPR008918">
    <property type="entry name" value="HhH2"/>
</dbReference>
<dbReference type="CDD" id="cd09859">
    <property type="entry name" value="PIN_53EXO"/>
    <property type="match status" value="1"/>
</dbReference>
<evidence type="ECO:0000256" key="1">
    <source>
        <dbReference type="ARBA" id="ARBA00022722"/>
    </source>
</evidence>
<dbReference type="GO" id="GO:0033567">
    <property type="term" value="P:DNA replication, Okazaki fragment processing"/>
    <property type="evidence" value="ECO:0007669"/>
    <property type="project" value="InterPro"/>
</dbReference>
<name>A0A1C0ANF8_9ACTN</name>
<dbReference type="InterPro" id="IPR036279">
    <property type="entry name" value="5-3_exonuclease_C_sf"/>
</dbReference>
<keyword evidence="3" id="KW-0269">Exonuclease</keyword>
<keyword evidence="9" id="KW-1185">Reference proteome</keyword>
<dbReference type="EMBL" id="MBQD01000020">
    <property type="protein sequence ID" value="OCL34814.1"/>
    <property type="molecule type" value="Genomic_DNA"/>
</dbReference>
<comment type="function">
    <text evidence="5">5'-3' exonuclease acting preferentially on double-stranded DNA.</text>
</comment>
<organism evidence="8 9">
    <name type="scientific">Tessaracoccus lapidicaptus</name>
    <dbReference type="NCBI Taxonomy" id="1427523"/>
    <lineage>
        <taxon>Bacteria</taxon>
        <taxon>Bacillati</taxon>
        <taxon>Actinomycetota</taxon>
        <taxon>Actinomycetes</taxon>
        <taxon>Propionibacteriales</taxon>
        <taxon>Propionibacteriaceae</taxon>
        <taxon>Tessaracoccus</taxon>
    </lineage>
</organism>
<dbReference type="SUPFAM" id="SSF88723">
    <property type="entry name" value="PIN domain-like"/>
    <property type="match status" value="1"/>
</dbReference>
<dbReference type="PANTHER" id="PTHR42646:SF2">
    <property type="entry name" value="5'-3' EXONUCLEASE FAMILY PROTEIN"/>
    <property type="match status" value="1"/>
</dbReference>
<evidence type="ECO:0000313" key="8">
    <source>
        <dbReference type="EMBL" id="OCL34814.1"/>
    </source>
</evidence>
<proteinExistence type="predicted"/>
<evidence type="ECO:0000313" key="9">
    <source>
        <dbReference type="Proteomes" id="UP000093501"/>
    </source>
</evidence>
<evidence type="ECO:0000256" key="5">
    <source>
        <dbReference type="ARBA" id="ARBA00049957"/>
    </source>
</evidence>
<gene>
    <name evidence="8" type="ORF">BCR15_03400</name>
</gene>
<dbReference type="GO" id="GO:0003677">
    <property type="term" value="F:DNA binding"/>
    <property type="evidence" value="ECO:0007669"/>
    <property type="project" value="UniProtKB-KW"/>
</dbReference>
<protein>
    <recommendedName>
        <fullName evidence="6">5'-3' exonuclease</fullName>
    </recommendedName>
</protein>
<dbReference type="Proteomes" id="UP000093501">
    <property type="component" value="Unassembled WGS sequence"/>
</dbReference>
<dbReference type="Pfam" id="PF02739">
    <property type="entry name" value="5_3_exonuc_N"/>
    <property type="match status" value="1"/>
</dbReference>
<dbReference type="InterPro" id="IPR029060">
    <property type="entry name" value="PIN-like_dom_sf"/>
</dbReference>
<dbReference type="InterPro" id="IPR020046">
    <property type="entry name" value="5-3_exonucl_a-hlix_arch_N"/>
</dbReference>
<comment type="caution">
    <text evidence="8">The sequence shown here is derived from an EMBL/GenBank/DDBJ whole genome shotgun (WGS) entry which is preliminary data.</text>
</comment>
<evidence type="ECO:0000259" key="7">
    <source>
        <dbReference type="SMART" id="SM00475"/>
    </source>
</evidence>
<dbReference type="PANTHER" id="PTHR42646">
    <property type="entry name" value="FLAP ENDONUCLEASE XNI"/>
    <property type="match status" value="1"/>
</dbReference>
<keyword evidence="1" id="KW-0540">Nuclease</keyword>
<dbReference type="SMART" id="SM00475">
    <property type="entry name" value="53EXOc"/>
    <property type="match status" value="1"/>
</dbReference>
<dbReference type="SMART" id="SM00279">
    <property type="entry name" value="HhH2"/>
    <property type="match status" value="1"/>
</dbReference>
<keyword evidence="4" id="KW-0238">DNA-binding</keyword>
<dbReference type="AlphaFoldDB" id="A0A1C0ANF8"/>
<evidence type="ECO:0000256" key="2">
    <source>
        <dbReference type="ARBA" id="ARBA00022801"/>
    </source>
</evidence>
<dbReference type="GO" id="GO:0008409">
    <property type="term" value="F:5'-3' exonuclease activity"/>
    <property type="evidence" value="ECO:0007669"/>
    <property type="project" value="InterPro"/>
</dbReference>
<dbReference type="Pfam" id="PF01367">
    <property type="entry name" value="5_3_exonuc"/>
    <property type="match status" value="1"/>
</dbReference>
<dbReference type="SUPFAM" id="SSF47807">
    <property type="entry name" value="5' to 3' exonuclease, C-terminal subdomain"/>
    <property type="match status" value="1"/>
</dbReference>
<evidence type="ECO:0000256" key="3">
    <source>
        <dbReference type="ARBA" id="ARBA00022839"/>
    </source>
</evidence>
<evidence type="ECO:0000256" key="6">
    <source>
        <dbReference type="ARBA" id="ARBA00050026"/>
    </source>
</evidence>
<keyword evidence="2" id="KW-0378">Hydrolase</keyword>
<dbReference type="Gene3D" id="3.40.50.1010">
    <property type="entry name" value="5'-nuclease"/>
    <property type="match status" value="1"/>
</dbReference>
<dbReference type="CDD" id="cd09898">
    <property type="entry name" value="H3TH_53EXO"/>
    <property type="match status" value="1"/>
</dbReference>
<sequence length="292" mass="31509">MAFDTSYLYFRAYFGVPATFRSPDDRPVNAVRGTLDFIGRLVGQYTPDVIACAWDDDWRPAWRVDLVPSYKAHRVVEGGSADEEVVDDDLAVQVPVIRECLEALGLPVLGVPDHEADDVLASLARAHDGRSLVVTGDRDLFQLVDADTSVVYVARSVANHEVVTPETLTARYGFPPARYVDFAVLRGDPSDGLPGVRGIGEKSAVALVSAHASLEAIVEAALNPASGMTASMRAKVLADVDYLARAREVVTCVDALQLPPLTRTPPDRDRIAELTTRWGLGGALTRVADLIA</sequence>
<dbReference type="Gene3D" id="1.10.150.20">
    <property type="entry name" value="5' to 3' exonuclease, C-terminal subdomain"/>
    <property type="match status" value="1"/>
</dbReference>